<dbReference type="EMBL" id="BMZR01000002">
    <property type="protein sequence ID" value="GHD30076.1"/>
    <property type="molecule type" value="Genomic_DNA"/>
</dbReference>
<dbReference type="InterPro" id="IPR021352">
    <property type="entry name" value="DUF2971"/>
</dbReference>
<comment type="caution">
    <text evidence="1">The sequence shown here is derived from an EMBL/GenBank/DDBJ whole genome shotgun (WGS) entry which is preliminary data.</text>
</comment>
<evidence type="ECO:0000313" key="2">
    <source>
        <dbReference type="Proteomes" id="UP000610203"/>
    </source>
</evidence>
<dbReference type="Pfam" id="PF11185">
    <property type="entry name" value="DUF2971"/>
    <property type="match status" value="1"/>
</dbReference>
<proteinExistence type="predicted"/>
<dbReference type="RefSeq" id="WP_010201806.1">
    <property type="nucleotide sequence ID" value="NZ_BMZR01000002.1"/>
</dbReference>
<gene>
    <name evidence="1" type="ORF">GCM10016272_10460</name>
</gene>
<name>A0ABQ3GRP2_9GAMM</name>
<dbReference type="Proteomes" id="UP000610203">
    <property type="component" value="Unassembled WGS sequence"/>
</dbReference>
<accession>A0ABQ3GRP2</accession>
<protein>
    <recommendedName>
        <fullName evidence="3">DUF2971 domain-containing protein</fullName>
    </recommendedName>
</protein>
<sequence>MTESDRKIIDKLKEIPDEYTRGIIKKLARIIISGDGNKISIANAKFLIATILLNKNYKEEALEVFNSIRLEENKSIYENAQFFIGDILLESDSLVDIEHAKSSFVFVKNKFPYEAKNKIDICNLILDRSFEELGRNIFEISNLVYKILSILKIDINSIGKKQLHAERKLAHYTSTEVANILLHNPNTNSFRLNTIHNVNDPSEGKLLEGYLKNESKDGDSGVRFDGEYQTFIGCFTFNHDSLNQFRLYGKQDYKEASGVSLIFNKDFFKENDHPDQVSFIATERSLDEEVSKEKISQQPVIRCVYIDPSSQFIHLAQRNQITFYREFSDRVEADIKWIKYKKYIDKKTNEFLIWFECLKGTYQKAMDIVSKLDQSKTSEINILLDRILLPIKYLIKHIAFQEEQECRMIYITSLDRPEVKMEFGRFLYVEYEADVKLHLDKIYIAPAATQYQPYLAKLLCDTNIKIELSNNPYRQT</sequence>
<reference evidence="2" key="1">
    <citation type="journal article" date="2019" name="Int. J. Syst. Evol. Microbiol.">
        <title>The Global Catalogue of Microorganisms (GCM) 10K type strain sequencing project: providing services to taxonomists for standard genome sequencing and annotation.</title>
        <authorList>
            <consortium name="The Broad Institute Genomics Platform"/>
            <consortium name="The Broad Institute Genome Sequencing Center for Infectious Disease"/>
            <person name="Wu L."/>
            <person name="Ma J."/>
        </authorList>
    </citation>
    <scope>NUCLEOTIDE SEQUENCE [LARGE SCALE GENOMIC DNA]</scope>
    <source>
        <strain evidence="2">KCTC 42280</strain>
    </source>
</reference>
<evidence type="ECO:0000313" key="1">
    <source>
        <dbReference type="EMBL" id="GHD30076.1"/>
    </source>
</evidence>
<keyword evidence="2" id="KW-1185">Reference proteome</keyword>
<organism evidence="1 2">
    <name type="scientific">Psychrobacter glaciei</name>
    <dbReference type="NCBI Taxonomy" id="619771"/>
    <lineage>
        <taxon>Bacteria</taxon>
        <taxon>Pseudomonadati</taxon>
        <taxon>Pseudomonadota</taxon>
        <taxon>Gammaproteobacteria</taxon>
        <taxon>Moraxellales</taxon>
        <taxon>Moraxellaceae</taxon>
        <taxon>Psychrobacter</taxon>
    </lineage>
</organism>
<evidence type="ECO:0008006" key="3">
    <source>
        <dbReference type="Google" id="ProtNLM"/>
    </source>
</evidence>